<keyword evidence="4" id="KW-0862">Zinc</keyword>
<proteinExistence type="predicted"/>
<feature type="domain" description="JAB" evidence="7">
    <location>
        <begin position="16"/>
        <end position="104"/>
    </location>
</feature>
<evidence type="ECO:0000256" key="6">
    <source>
        <dbReference type="SAM" id="MobiDB-lite"/>
    </source>
</evidence>
<name>A0A0F9J2J6_9ZZZZ</name>
<evidence type="ECO:0000256" key="5">
    <source>
        <dbReference type="ARBA" id="ARBA00023049"/>
    </source>
</evidence>
<keyword evidence="2" id="KW-0479">Metal-binding</keyword>
<dbReference type="SUPFAM" id="SSF102712">
    <property type="entry name" value="JAB1/MPN domain"/>
    <property type="match status" value="1"/>
</dbReference>
<keyword evidence="3" id="KW-0378">Hydrolase</keyword>
<evidence type="ECO:0000313" key="8">
    <source>
        <dbReference type="EMBL" id="KKM63763.1"/>
    </source>
</evidence>
<gene>
    <name evidence="8" type="ORF">LCGC14_1508220</name>
</gene>
<accession>A0A0F9J2J6</accession>
<evidence type="ECO:0000256" key="3">
    <source>
        <dbReference type="ARBA" id="ARBA00022801"/>
    </source>
</evidence>
<comment type="caution">
    <text evidence="8">The sequence shown here is derived from an EMBL/GenBank/DDBJ whole genome shotgun (WGS) entry which is preliminary data.</text>
</comment>
<reference evidence="8" key="1">
    <citation type="journal article" date="2015" name="Nature">
        <title>Complex archaea that bridge the gap between prokaryotes and eukaryotes.</title>
        <authorList>
            <person name="Spang A."/>
            <person name="Saw J.H."/>
            <person name="Jorgensen S.L."/>
            <person name="Zaremba-Niedzwiedzka K."/>
            <person name="Martijn J."/>
            <person name="Lind A.E."/>
            <person name="van Eijk R."/>
            <person name="Schleper C."/>
            <person name="Guy L."/>
            <person name="Ettema T.J."/>
        </authorList>
    </citation>
    <scope>NUCLEOTIDE SEQUENCE</scope>
</reference>
<dbReference type="InterPro" id="IPR028090">
    <property type="entry name" value="JAB_dom_prok"/>
</dbReference>
<dbReference type="GO" id="GO:0046872">
    <property type="term" value="F:metal ion binding"/>
    <property type="evidence" value="ECO:0007669"/>
    <property type="project" value="UniProtKB-KW"/>
</dbReference>
<dbReference type="Gene3D" id="3.40.140.10">
    <property type="entry name" value="Cytidine Deaminase, domain 2"/>
    <property type="match status" value="1"/>
</dbReference>
<sequence>MIFKKKKVERQVSLKKDALDGIISYCKMKHPNEAVLILRGKSKKGNITIDGLIIPPFSYTDTTFAGFPNSFLPLDTSYVGIVHSHPKGSEKPSITDLNNFFGLVSITVKSPYDDDDIFAHDTPLQPPGFKTFSSEEEDEKDIESIDQLSYSEVRESMETIFDLADDIKGIILAIDPDPEAKIINIPFSMVLKKQEEWAEQVKLPEKHDQIGDPEYNELAKLYGKKMANLLKLITQINQKVENLMPKQRDKKKWREEADHIFKEKEKFSVQDDERAVFRSIFYRSPLTASLSLLQSLSSEGPVALIRPSDPRTSHTSAYVDETEGEQKRHILIPDEIWKRGQYADISSIHHDRKVKQLDHLTFINRHIKPTTISDMDEEDDDFGDADMYRGPTATATTMSKSGFSSKKRTLFNDFGDDDDDDDDDALSKVFGEYRPSKSRKTSHVDRFNIGGKFRQLHKTDEWTKQSLKKGHHGGEYAFSQSGIQYSEEYKEIHTSTFNHRWNQSNDIADPFVRLCVQTFLLSHSHGTQWLRLIDNDIHVLCNLVLWRNFIEHDMASAILMKGGLETGANLYGHSNFATGNDVVSKMIYGNYTFYSKAIVWRERNISIIENIKPVQYRGGNNTQFMIRKKDLEEEDRSRPSIIVTAIPITENELPWLMSFTGKLEIPDMNDTIDGKSPISYSTFEYYDSFQWQIGRRIQNNNMGEDSFFERPDRMNVHALQGFQYLYNRSSRQYDKYIDAKSHRGRNGSYPGAAKVWNGNFAYLKDYDFSQKKLD</sequence>
<protein>
    <recommendedName>
        <fullName evidence="7">JAB domain-containing protein</fullName>
    </recommendedName>
</protein>
<dbReference type="GO" id="GO:0008237">
    <property type="term" value="F:metallopeptidase activity"/>
    <property type="evidence" value="ECO:0007669"/>
    <property type="project" value="UniProtKB-KW"/>
</dbReference>
<keyword evidence="1" id="KW-0645">Protease</keyword>
<evidence type="ECO:0000256" key="1">
    <source>
        <dbReference type="ARBA" id="ARBA00022670"/>
    </source>
</evidence>
<evidence type="ECO:0000256" key="4">
    <source>
        <dbReference type="ARBA" id="ARBA00022833"/>
    </source>
</evidence>
<evidence type="ECO:0000259" key="7">
    <source>
        <dbReference type="Pfam" id="PF14464"/>
    </source>
</evidence>
<feature type="region of interest" description="Disordered" evidence="6">
    <location>
        <begin position="303"/>
        <end position="324"/>
    </location>
</feature>
<organism evidence="8">
    <name type="scientific">marine sediment metagenome</name>
    <dbReference type="NCBI Taxonomy" id="412755"/>
    <lineage>
        <taxon>unclassified sequences</taxon>
        <taxon>metagenomes</taxon>
        <taxon>ecological metagenomes</taxon>
    </lineage>
</organism>
<evidence type="ECO:0000256" key="2">
    <source>
        <dbReference type="ARBA" id="ARBA00022723"/>
    </source>
</evidence>
<dbReference type="Pfam" id="PF14464">
    <property type="entry name" value="Prok-JAB"/>
    <property type="match status" value="1"/>
</dbReference>
<keyword evidence="5" id="KW-0482">Metalloprotease</keyword>
<dbReference type="AlphaFoldDB" id="A0A0F9J2J6"/>
<dbReference type="GO" id="GO:0006508">
    <property type="term" value="P:proteolysis"/>
    <property type="evidence" value="ECO:0007669"/>
    <property type="project" value="UniProtKB-KW"/>
</dbReference>
<dbReference type="EMBL" id="LAZR01011039">
    <property type="protein sequence ID" value="KKM63763.1"/>
    <property type="molecule type" value="Genomic_DNA"/>
</dbReference>